<dbReference type="InterPro" id="IPR019421">
    <property type="entry name" value="7TM_GPCR_serpentine_rcpt_Srd"/>
</dbReference>
<sequence length="296" mass="34050">MYDVRSILKDIEFCFSLVGLLLNMFEFYLITYHTTATVKPYKPILYQNCVTDCIYIVAVLTTRIQADIRSKTLFYLVNIPFLKTESPQIVMMASIFWVFSLTFYVLAVPVQFVYRYIQVRRFDNVPKIVHALMLFISFSCSCFLSFHYYMVFRNSHQIETESIAILSADPAYLNGIGGMMSTKIEGFWFFVYHGLSICFTTLSSIVIGISSLRFWQYTRQNRVQITAATREAMKQMTIILTIQAAAPFVVCFVPIITFLIHALFLDNTSIVPLMIIPAISLFPIANAEGLQSFERL</sequence>
<feature type="transmembrane region" description="Helical" evidence="1">
    <location>
        <begin position="270"/>
        <end position="287"/>
    </location>
</feature>
<feature type="transmembrane region" description="Helical" evidence="1">
    <location>
        <begin position="187"/>
        <end position="215"/>
    </location>
</feature>
<keyword evidence="2" id="KW-1185">Reference proteome</keyword>
<keyword evidence="1" id="KW-1133">Transmembrane helix</keyword>
<name>A0A7E4VXD4_PANRE</name>
<reference evidence="2" key="1">
    <citation type="journal article" date="2013" name="Genetics">
        <title>The draft genome and transcriptome of Panagrellus redivivus are shaped by the harsh demands of a free-living lifestyle.</title>
        <authorList>
            <person name="Srinivasan J."/>
            <person name="Dillman A.R."/>
            <person name="Macchietto M.G."/>
            <person name="Heikkinen L."/>
            <person name="Lakso M."/>
            <person name="Fracchia K.M."/>
            <person name="Antoshechkin I."/>
            <person name="Mortazavi A."/>
            <person name="Wong G."/>
            <person name="Sternberg P.W."/>
        </authorList>
    </citation>
    <scope>NUCLEOTIDE SEQUENCE [LARGE SCALE GENOMIC DNA]</scope>
    <source>
        <strain evidence="2">MT8872</strain>
    </source>
</reference>
<protein>
    <submittedName>
        <fullName evidence="3">G-protein coupled receptors family 1 profile domain-containing protein</fullName>
    </submittedName>
</protein>
<feature type="transmembrane region" description="Helical" evidence="1">
    <location>
        <begin position="129"/>
        <end position="150"/>
    </location>
</feature>
<feature type="transmembrane region" description="Helical" evidence="1">
    <location>
        <begin position="89"/>
        <end position="117"/>
    </location>
</feature>
<dbReference type="AlphaFoldDB" id="A0A7E4VXD4"/>
<organism evidence="2 3">
    <name type="scientific">Panagrellus redivivus</name>
    <name type="common">Microworm</name>
    <dbReference type="NCBI Taxonomy" id="6233"/>
    <lineage>
        <taxon>Eukaryota</taxon>
        <taxon>Metazoa</taxon>
        <taxon>Ecdysozoa</taxon>
        <taxon>Nematoda</taxon>
        <taxon>Chromadorea</taxon>
        <taxon>Rhabditida</taxon>
        <taxon>Tylenchina</taxon>
        <taxon>Panagrolaimomorpha</taxon>
        <taxon>Panagrolaimoidea</taxon>
        <taxon>Panagrolaimidae</taxon>
        <taxon>Panagrellus</taxon>
    </lineage>
</organism>
<reference evidence="3" key="2">
    <citation type="submission" date="2020-10" db="UniProtKB">
        <authorList>
            <consortium name="WormBaseParasite"/>
        </authorList>
    </citation>
    <scope>IDENTIFICATION</scope>
</reference>
<dbReference type="Proteomes" id="UP000492821">
    <property type="component" value="Unassembled WGS sequence"/>
</dbReference>
<dbReference type="SUPFAM" id="SSF81321">
    <property type="entry name" value="Family A G protein-coupled receptor-like"/>
    <property type="match status" value="1"/>
</dbReference>
<accession>A0A7E4VXD4</accession>
<proteinExistence type="predicted"/>
<evidence type="ECO:0000256" key="1">
    <source>
        <dbReference type="SAM" id="Phobius"/>
    </source>
</evidence>
<keyword evidence="1" id="KW-0812">Transmembrane</keyword>
<dbReference type="Pfam" id="PF10317">
    <property type="entry name" value="7TM_GPCR_Srd"/>
    <property type="match status" value="1"/>
</dbReference>
<dbReference type="PANTHER" id="PTHR22943">
    <property type="entry name" value="7-TRANSMEMBRANE DOMAIN RECEPTOR C.ELEGANS"/>
    <property type="match status" value="1"/>
</dbReference>
<dbReference type="WBParaSite" id="Pan_g4720.t1">
    <property type="protein sequence ID" value="Pan_g4720.t1"/>
    <property type="gene ID" value="Pan_g4720"/>
</dbReference>
<dbReference type="PANTHER" id="PTHR22943:SF248">
    <property type="entry name" value="SEVEN TM RECEPTOR"/>
    <property type="match status" value="1"/>
</dbReference>
<feature type="transmembrane region" description="Helical" evidence="1">
    <location>
        <begin position="12"/>
        <end position="30"/>
    </location>
</feature>
<keyword evidence="1" id="KW-0472">Membrane</keyword>
<evidence type="ECO:0000313" key="2">
    <source>
        <dbReference type="Proteomes" id="UP000492821"/>
    </source>
</evidence>
<evidence type="ECO:0000313" key="3">
    <source>
        <dbReference type="WBParaSite" id="Pan_g4720.t1"/>
    </source>
</evidence>
<feature type="transmembrane region" description="Helical" evidence="1">
    <location>
        <begin position="236"/>
        <end position="264"/>
    </location>
</feature>